<sequence>MSLNPTVWMELPDHHLEQRMGCTDAGPADGSNGGVCICILPTLTPEILNNQHDTALFQIQDPLRATLYLSALTTTSIFTQLISYPPTLAGILWKGSPDAQKERSSRSEHTMTQPSTQPQLTPQFCFSYGTLRDFLRLSRSSIDDSITQNLNALVTPSRSGFDPTSTSQRTPRSAPRQIDPQTCSGFKEKVLFPSWEARTEVLNYCAMVAASPDPDDPDRTFRELEKEQDRHRIIDERLDPYSGRFFPREARTERLASLVRQQRGVESIVRHRTWEVVQQRCGGDPFESWEDTVSKWKKAENSKIFHFYDYSTPRRLGLISTFTMPQPLPSKEAALFRSVIRYYEDKQYKRGLKSAELILKKHPKHGDTTAMKALILNAQGKTEEAFTLGKEALTMDMKSHICWHVYGLLHRANKNFEEAIKAYKFALRLEPESGQIQRDLAILQIQCRDYQGYISSRTAMLQARPQIRQSWTALAIAHHLSGNPAEAEKVMNTYEETLKTKPSKYDNEHSEAVLYKNSLIAEQGDYERALEHLNTAAKQNLDRLGVMEARAEYLHKLGKKEEAAKAYRALIDRNTEHPVYYEKLLEVLEVPKEDAKARKAIFDEYAEKSPRCDAARRLPLDFLTGDDFKQAANEYLTLMLNKGVPSTFANLKHLYSDSSKKDTLRELAENYLNSQSSDSESKDKGEAAALYYLAQHYNYYLSRDLAKATEYIDKAIEKDPKSVDFSMTKARIIKHGGNIQEASKAMDRARKLDLKDRYINTKAAKYQLRNNENEKALKTVGLFTRAETVGGPLADLLDMQSVWFLTEDGEAYARQGNIALALKRYQQIFNIFDVWQEDQFDFHSFSLRKGQIRAYIDMMRWEDHVRDHPFFSRAALDAVEVYLKLADKPSANGVNGADGEDGEDALAKKKAAKKAKKEQQRLEKEAAEQQAKQDPNKGGKEKDGEVKRKDEDPLGLKLAETTDPLGDAMKFINPLLQFSPKNINAQFAGFEVYMRRKKYVLALRCLTAALELDPKSPRVHEQSVAFAQLLKTATGIEPKVLEVLKAEFKAVDPSTDLVKFNDEFKATNENSPRHVLSAIKVQKLLGQEKAKSEEAITGILSLPGITYEDAIEGLEVLKSWRSSQAETYKKTALENFNLDGPLAITQRFNALSIKVHQQVQQRFLTMATEADREMEQGVGMHLLLEGSKKLTIGVDGLELNDPAAKKSNRSSCAPFGSTGTAKHTIPFYNVLWAELSNNHITVDYAIHTSKTLIKPGQWSFKLAKEDESTNEPPAKVFVETLLSRAYGDAPPAKRAYVLINPNSGPGAAIKQWEDEVKPLFDAAKMQLDVVILKRGGEAVELAQNADLSRYDTIMACSGDGTPHEIFNGLAKRPDAARALSTMPVSHIPCGSGNAFSCNLYGSHRPSFAALAIIKGIVTPMDLVSVTSGSNRIISFLSQTLGLIAECDLGTENMRWMGSARFEVGVVQRMFKKKCYPFDLAVKVEIEDKSDVKAHYKHHASTTSLAQLAKSVEAGNVSGDVGLPELKYGTIQDDLPEGWELIPYDKVGTFYAGNMAYMSPDAPFFAASLISDGLMDLVTIDGDLPFLTAIKVLLDVEAERLFDNPHVTYKKISAYRIIPRDQDDGYISIDGEKCPFGPLQAEIHQGLGRVISKAGKYEASGPAGWDKVTLADRIHG</sequence>
<evidence type="ECO:0000259" key="5">
    <source>
        <dbReference type="PROSITE" id="PS50146"/>
    </source>
</evidence>
<dbReference type="InterPro" id="IPR055916">
    <property type="entry name" value="DUF7493"/>
</dbReference>
<dbReference type="FunFam" id="1.25.40.1010:FF:000002">
    <property type="entry name" value="N-terminal acetyltransferase catalytic subunit (NAT1)"/>
    <property type="match status" value="1"/>
</dbReference>
<dbReference type="GO" id="GO:0005758">
    <property type="term" value="C:mitochondrial intermembrane space"/>
    <property type="evidence" value="ECO:0007669"/>
    <property type="project" value="InterPro"/>
</dbReference>
<dbReference type="InterPro" id="IPR001206">
    <property type="entry name" value="Diacylglycerol_kinase_cat_dom"/>
</dbReference>
<keyword evidence="1" id="KW-0677">Repeat</keyword>
<dbReference type="Proteomes" id="UP000782241">
    <property type="component" value="Unassembled WGS sequence"/>
</dbReference>
<dbReference type="Pfam" id="PF24321">
    <property type="entry name" value="DUF7493"/>
    <property type="match status" value="1"/>
</dbReference>
<dbReference type="SMART" id="SM00046">
    <property type="entry name" value="DAGKc"/>
    <property type="match status" value="1"/>
</dbReference>
<dbReference type="InterPro" id="IPR011990">
    <property type="entry name" value="TPR-like_helical_dom_sf"/>
</dbReference>
<evidence type="ECO:0000256" key="2">
    <source>
        <dbReference type="ARBA" id="ARBA00022803"/>
    </source>
</evidence>
<evidence type="ECO:0000313" key="7">
    <source>
        <dbReference type="Proteomes" id="UP000782241"/>
    </source>
</evidence>
<dbReference type="PROSITE" id="PS50146">
    <property type="entry name" value="DAGK"/>
    <property type="match status" value="1"/>
</dbReference>
<feature type="region of interest" description="Disordered" evidence="4">
    <location>
        <begin position="95"/>
        <end position="121"/>
    </location>
</feature>
<feature type="compositionally biased region" description="Low complexity" evidence="4">
    <location>
        <begin position="110"/>
        <end position="121"/>
    </location>
</feature>
<feature type="region of interest" description="Disordered" evidence="4">
    <location>
        <begin position="892"/>
        <end position="959"/>
    </location>
</feature>
<dbReference type="SMART" id="SM00028">
    <property type="entry name" value="TPR"/>
    <property type="match status" value="6"/>
</dbReference>
<evidence type="ECO:0000256" key="4">
    <source>
        <dbReference type="SAM" id="MobiDB-lite"/>
    </source>
</evidence>
<dbReference type="PANTHER" id="PTHR22767:SF2">
    <property type="entry name" value="N(ALPHA)-ACETYLTRANSFERASE 15_16, ISOFORM A"/>
    <property type="match status" value="1"/>
</dbReference>
<dbReference type="InterPro" id="IPR021183">
    <property type="entry name" value="NatA_aux_su"/>
</dbReference>
<dbReference type="InterPro" id="IPR019171">
    <property type="entry name" value="MIX23"/>
</dbReference>
<dbReference type="PANTHER" id="PTHR22767">
    <property type="entry name" value="N-TERMINAL ACETYLTRANSFERASE-RELATED"/>
    <property type="match status" value="1"/>
</dbReference>
<protein>
    <recommendedName>
        <fullName evidence="5">DAGKc domain-containing protein</fullName>
    </recommendedName>
</protein>
<reference evidence="6" key="1">
    <citation type="submission" date="2021-04" db="EMBL/GenBank/DDBJ databases">
        <title>Draft genome of Fusarium avenaceum strain F156N33, isolated from an atmospheric sample in Virginia.</title>
        <authorList>
            <person name="Yang S."/>
            <person name="Vinatzer B.A."/>
            <person name="Coleman J."/>
        </authorList>
    </citation>
    <scope>NUCLEOTIDE SEQUENCE</scope>
    <source>
        <strain evidence="6">F156N33</strain>
    </source>
</reference>
<dbReference type="FunFam" id="1.25.40.1040:FF:000003">
    <property type="entry name" value="N-terminal acetyltransferase A, auxiliary subunit"/>
    <property type="match status" value="1"/>
</dbReference>
<dbReference type="SUPFAM" id="SSF48452">
    <property type="entry name" value="TPR-like"/>
    <property type="match status" value="2"/>
</dbReference>
<keyword evidence="7" id="KW-1185">Reference proteome</keyword>
<dbReference type="InterPro" id="IPR016064">
    <property type="entry name" value="NAD/diacylglycerol_kinase_sf"/>
</dbReference>
<dbReference type="Gene3D" id="1.25.40.1040">
    <property type="match status" value="1"/>
</dbReference>
<dbReference type="SUPFAM" id="SSF111331">
    <property type="entry name" value="NAD kinase/diacylglycerol kinase-like"/>
    <property type="match status" value="1"/>
</dbReference>
<dbReference type="InterPro" id="IPR019734">
    <property type="entry name" value="TPR_rpt"/>
</dbReference>
<dbReference type="Gene3D" id="2.60.200.40">
    <property type="match status" value="1"/>
</dbReference>
<evidence type="ECO:0000256" key="1">
    <source>
        <dbReference type="ARBA" id="ARBA00022737"/>
    </source>
</evidence>
<dbReference type="Gene3D" id="3.40.50.10330">
    <property type="entry name" value="Probable inorganic polyphosphate/atp-NAD kinase, domain 1"/>
    <property type="match status" value="1"/>
</dbReference>
<dbReference type="Gene3D" id="1.25.40.1010">
    <property type="match status" value="1"/>
</dbReference>
<dbReference type="PROSITE" id="PS50005">
    <property type="entry name" value="TPR"/>
    <property type="match status" value="1"/>
</dbReference>
<dbReference type="Pfam" id="PF09774">
    <property type="entry name" value="MIX23"/>
    <property type="match status" value="1"/>
</dbReference>
<proteinExistence type="predicted"/>
<dbReference type="Pfam" id="PF00781">
    <property type="entry name" value="DAGK_cat"/>
    <property type="match status" value="1"/>
</dbReference>
<evidence type="ECO:0000256" key="3">
    <source>
        <dbReference type="PROSITE-ProRule" id="PRU00339"/>
    </source>
</evidence>
<feature type="repeat" description="TPR" evidence="3">
    <location>
        <begin position="400"/>
        <end position="433"/>
    </location>
</feature>
<feature type="compositionally biased region" description="Basic and acidic residues" evidence="4">
    <location>
        <begin position="917"/>
        <end position="927"/>
    </location>
</feature>
<evidence type="ECO:0000313" key="6">
    <source>
        <dbReference type="EMBL" id="KAG5665875.1"/>
    </source>
</evidence>
<dbReference type="Pfam" id="PF12569">
    <property type="entry name" value="NatA_aux_su"/>
    <property type="match status" value="1"/>
</dbReference>
<dbReference type="GO" id="GO:0031415">
    <property type="term" value="C:NatA complex"/>
    <property type="evidence" value="ECO:0007669"/>
    <property type="project" value="TreeGrafter"/>
</dbReference>
<keyword evidence="2 3" id="KW-0802">TPR repeat</keyword>
<dbReference type="GO" id="GO:0016301">
    <property type="term" value="F:kinase activity"/>
    <property type="evidence" value="ECO:0007669"/>
    <property type="project" value="InterPro"/>
</dbReference>
<gene>
    <name evidence="6" type="ORF">KAF25_010000</name>
</gene>
<feature type="compositionally biased region" description="Basic and acidic residues" evidence="4">
    <location>
        <begin position="99"/>
        <end position="109"/>
    </location>
</feature>
<feature type="compositionally biased region" description="Basic and acidic residues" evidence="4">
    <location>
        <begin position="934"/>
        <end position="954"/>
    </location>
</feature>
<comment type="caution">
    <text evidence="6">The sequence shown here is derived from an EMBL/GenBank/DDBJ whole genome shotgun (WGS) entry which is preliminary data.</text>
</comment>
<feature type="region of interest" description="Disordered" evidence="4">
    <location>
        <begin position="154"/>
        <end position="178"/>
    </location>
</feature>
<feature type="domain" description="DAGKc" evidence="5">
    <location>
        <begin position="1290"/>
        <end position="1429"/>
    </location>
</feature>
<name>A0A9P7HHH9_9HYPO</name>
<dbReference type="InterPro" id="IPR017438">
    <property type="entry name" value="ATP-NAD_kinase_N"/>
</dbReference>
<dbReference type="EMBL" id="JAGPUO010000001">
    <property type="protein sequence ID" value="KAG5665875.1"/>
    <property type="molecule type" value="Genomic_DNA"/>
</dbReference>
<organism evidence="6 7">
    <name type="scientific">Fusarium avenaceum</name>
    <dbReference type="NCBI Taxonomy" id="40199"/>
    <lineage>
        <taxon>Eukaryota</taxon>
        <taxon>Fungi</taxon>
        <taxon>Dikarya</taxon>
        <taxon>Ascomycota</taxon>
        <taxon>Pezizomycotina</taxon>
        <taxon>Sordariomycetes</taxon>
        <taxon>Hypocreomycetidae</taxon>
        <taxon>Hypocreales</taxon>
        <taxon>Nectriaceae</taxon>
        <taxon>Fusarium</taxon>
        <taxon>Fusarium tricinctum species complex</taxon>
    </lineage>
</organism>
<feature type="compositionally biased region" description="Polar residues" evidence="4">
    <location>
        <begin position="154"/>
        <end position="171"/>
    </location>
</feature>
<accession>A0A9P7HHH9</accession>